<reference evidence="2 3" key="1">
    <citation type="submission" date="2019-07" db="EMBL/GenBank/DDBJ databases">
        <title>Sphingomonas solaris sp. nov., isolated from a solar panel from Boston, Massachusetts.</title>
        <authorList>
            <person name="Tanner K."/>
            <person name="Pascual J."/>
            <person name="Mancuso C."/>
            <person name="Pereto J."/>
            <person name="Khalil A."/>
            <person name="Vilanova C."/>
        </authorList>
    </citation>
    <scope>NUCLEOTIDE SEQUENCE [LARGE SCALE GENOMIC DNA]</scope>
    <source>
        <strain evidence="2 3">R4DWN</strain>
    </source>
</reference>
<dbReference type="EMBL" id="VNIM01000122">
    <property type="protein sequence ID" value="TVV70491.1"/>
    <property type="molecule type" value="Genomic_DNA"/>
</dbReference>
<proteinExistence type="predicted"/>
<feature type="transmembrane region" description="Helical" evidence="1">
    <location>
        <begin position="12"/>
        <end position="30"/>
    </location>
</feature>
<gene>
    <name evidence="2" type="ORF">FOY91_18985</name>
</gene>
<sequence length="149" mass="15943">MSRTRPIPPSSLVLGYGPMLLLPVLAIAGWSANGWWAALIVSAGQLWAAALLIFMAGVRRGYGFSIENGARPFLLVSMLWLFVLGMIGLIAPWLVAFCALFVGYGSVALLDPKAAARGELPRHFAKLRPPQMAVAMVGITALLLRALTL</sequence>
<feature type="transmembrane region" description="Helical" evidence="1">
    <location>
        <begin position="130"/>
        <end position="148"/>
    </location>
</feature>
<comment type="caution">
    <text evidence="2">The sequence shown here is derived from an EMBL/GenBank/DDBJ whole genome shotgun (WGS) entry which is preliminary data.</text>
</comment>
<dbReference type="Proteomes" id="UP000318681">
    <property type="component" value="Unassembled WGS sequence"/>
</dbReference>
<keyword evidence="1" id="KW-0812">Transmembrane</keyword>
<feature type="transmembrane region" description="Helical" evidence="1">
    <location>
        <begin position="79"/>
        <end position="110"/>
    </location>
</feature>
<evidence type="ECO:0000313" key="3">
    <source>
        <dbReference type="Proteomes" id="UP000318681"/>
    </source>
</evidence>
<accession>A0A558QTM5</accession>
<feature type="transmembrane region" description="Helical" evidence="1">
    <location>
        <begin position="36"/>
        <end position="58"/>
    </location>
</feature>
<keyword evidence="1" id="KW-1133">Transmembrane helix</keyword>
<keyword evidence="1" id="KW-0472">Membrane</keyword>
<dbReference type="RefSeq" id="WP_145155276.1">
    <property type="nucleotide sequence ID" value="NZ_VNIM01000122.1"/>
</dbReference>
<keyword evidence="3" id="KW-1185">Reference proteome</keyword>
<organism evidence="2 3">
    <name type="scientific">Alterirhizorhabdus solaris</name>
    <dbReference type="NCBI Taxonomy" id="2529389"/>
    <lineage>
        <taxon>Bacteria</taxon>
        <taxon>Pseudomonadati</taxon>
        <taxon>Pseudomonadota</taxon>
        <taxon>Alphaproteobacteria</taxon>
        <taxon>Sphingomonadales</taxon>
        <taxon>Rhizorhabdaceae</taxon>
        <taxon>Alterirhizorhabdus</taxon>
    </lineage>
</organism>
<protein>
    <submittedName>
        <fullName evidence="2">DUF3429 domain-containing protein</fullName>
    </submittedName>
</protein>
<evidence type="ECO:0000256" key="1">
    <source>
        <dbReference type="SAM" id="Phobius"/>
    </source>
</evidence>
<dbReference type="AlphaFoldDB" id="A0A558QTM5"/>
<name>A0A558QTM5_9SPHN</name>
<dbReference type="OrthoDB" id="7273031at2"/>
<evidence type="ECO:0000313" key="2">
    <source>
        <dbReference type="EMBL" id="TVV70491.1"/>
    </source>
</evidence>